<keyword evidence="3" id="KW-1185">Reference proteome</keyword>
<reference evidence="3" key="1">
    <citation type="submission" date="2016-10" db="EMBL/GenBank/DDBJ databases">
        <authorList>
            <person name="Varghese N."/>
            <person name="Submissions S."/>
        </authorList>
    </citation>
    <scope>NUCLEOTIDE SEQUENCE [LARGE SCALE GENOMIC DNA]</scope>
    <source>
        <strain evidence="3">CGMCC 1.4250</strain>
    </source>
</reference>
<sequence>MWSVVSYTYFNIAFILNDYKIEENENMKHMKQLIIITILAIVMTACGNSTTSDEEVSISLTITDQTSDTTISDEDFTVQSGTTLQTILEDNYEVEVSDDGFLTAIEDYQQDTEENIFWTYEANGEIVNEGIADYQVEDEDHITFDLHEVE</sequence>
<dbReference type="OrthoDB" id="2870483at2"/>
<dbReference type="Proteomes" id="UP000198565">
    <property type="component" value="Unassembled WGS sequence"/>
</dbReference>
<organism evidence="2 3">
    <name type="scientific">Gracilibacillus orientalis</name>
    <dbReference type="NCBI Taxonomy" id="334253"/>
    <lineage>
        <taxon>Bacteria</taxon>
        <taxon>Bacillati</taxon>
        <taxon>Bacillota</taxon>
        <taxon>Bacilli</taxon>
        <taxon>Bacillales</taxon>
        <taxon>Bacillaceae</taxon>
        <taxon>Gracilibacillus</taxon>
    </lineage>
</organism>
<dbReference type="AlphaFoldDB" id="A0A1I4KZW3"/>
<dbReference type="Pfam" id="PF14478">
    <property type="entry name" value="DUF4430"/>
    <property type="match status" value="1"/>
</dbReference>
<accession>A0A1I4KZW3</accession>
<dbReference type="Gene3D" id="2.170.130.30">
    <property type="match status" value="1"/>
</dbReference>
<proteinExistence type="predicted"/>
<dbReference type="InterPro" id="IPR027954">
    <property type="entry name" value="Transcobalamin-like_C"/>
</dbReference>
<evidence type="ECO:0000259" key="1">
    <source>
        <dbReference type="Pfam" id="PF14478"/>
    </source>
</evidence>
<feature type="domain" description="Transcobalamin-like C-terminal" evidence="1">
    <location>
        <begin position="81"/>
        <end position="147"/>
    </location>
</feature>
<name>A0A1I4KZW3_9BACI</name>
<protein>
    <recommendedName>
        <fullName evidence="1">Transcobalamin-like C-terminal domain-containing protein</fullName>
    </recommendedName>
</protein>
<evidence type="ECO:0000313" key="2">
    <source>
        <dbReference type="EMBL" id="SFL84280.1"/>
    </source>
</evidence>
<gene>
    <name evidence="2" type="ORF">SAMN04487943_104264</name>
</gene>
<dbReference type="STRING" id="334253.SAMN04487943_104264"/>
<evidence type="ECO:0000313" key="3">
    <source>
        <dbReference type="Proteomes" id="UP000198565"/>
    </source>
</evidence>
<dbReference type="EMBL" id="FOTR01000004">
    <property type="protein sequence ID" value="SFL84280.1"/>
    <property type="molecule type" value="Genomic_DNA"/>
</dbReference>